<keyword evidence="2" id="KW-0732">Signal</keyword>
<evidence type="ECO:0000313" key="4">
    <source>
        <dbReference type="Proteomes" id="UP000230233"/>
    </source>
</evidence>
<dbReference type="AlphaFoldDB" id="A0A2G5T1A5"/>
<feature type="compositionally biased region" description="Polar residues" evidence="1">
    <location>
        <begin position="125"/>
        <end position="144"/>
    </location>
</feature>
<reference evidence="4" key="1">
    <citation type="submission" date="2017-10" db="EMBL/GenBank/DDBJ databases">
        <title>Rapid genome shrinkage in a self-fertile nematode reveals novel sperm competition proteins.</title>
        <authorList>
            <person name="Yin D."/>
            <person name="Schwarz E.M."/>
            <person name="Thomas C.G."/>
            <person name="Felde R.L."/>
            <person name="Korf I.F."/>
            <person name="Cutter A.D."/>
            <person name="Schartner C.M."/>
            <person name="Ralston E.J."/>
            <person name="Meyer B.J."/>
            <person name="Haag E.S."/>
        </authorList>
    </citation>
    <scope>NUCLEOTIDE SEQUENCE [LARGE SCALE GENOMIC DNA]</scope>
    <source>
        <strain evidence="4">JU1422</strain>
    </source>
</reference>
<organism evidence="3 4">
    <name type="scientific">Caenorhabditis nigoni</name>
    <dbReference type="NCBI Taxonomy" id="1611254"/>
    <lineage>
        <taxon>Eukaryota</taxon>
        <taxon>Metazoa</taxon>
        <taxon>Ecdysozoa</taxon>
        <taxon>Nematoda</taxon>
        <taxon>Chromadorea</taxon>
        <taxon>Rhabditida</taxon>
        <taxon>Rhabditina</taxon>
        <taxon>Rhabditomorpha</taxon>
        <taxon>Rhabditoidea</taxon>
        <taxon>Rhabditidae</taxon>
        <taxon>Peloderinae</taxon>
        <taxon>Caenorhabditis</taxon>
    </lineage>
</organism>
<accession>A0A2G5T1A5</accession>
<evidence type="ECO:0000256" key="2">
    <source>
        <dbReference type="SAM" id="SignalP"/>
    </source>
</evidence>
<evidence type="ECO:0000313" key="3">
    <source>
        <dbReference type="EMBL" id="PIC21174.1"/>
    </source>
</evidence>
<dbReference type="EMBL" id="PDUG01000006">
    <property type="protein sequence ID" value="PIC21174.1"/>
    <property type="molecule type" value="Genomic_DNA"/>
</dbReference>
<protein>
    <submittedName>
        <fullName evidence="3">Uncharacterized protein</fullName>
    </submittedName>
</protein>
<keyword evidence="4" id="KW-1185">Reference proteome</keyword>
<feature type="compositionally biased region" description="Polar residues" evidence="1">
    <location>
        <begin position="172"/>
        <end position="195"/>
    </location>
</feature>
<sequence length="416" mass="47194">MRLWTLLLLFSLHNGLHADGPYHHEMYNDINSAIWTKINDIVEYFSSSNTDQTIPSSTAPPTSTLSEHQQAILSFVNANQELFSKMDQTIPSSTAPPTSTLSEQQQACMSFIIANRELFPKMDQTIPSSSAPPSLNHLDITNQPIPSPTPSEDKLAIIEKENTVQEEHSELDSSTTHQPISSPTSADIETSSSSDRLQEMDNHSNETKASATTNSDSDSNALLSTTSPEHLESTQDSVVEEEKEQKEKEELHKEQSETLTTPIPTPPPTPSIAPIYDPTEKCHSQSTCYVYPQNCSLNCEVVFAWKWPEFNVYVNHFSERGVISFRSRIENDSYSNVLFSCFAYSYLCAYGYEQFDGVLEHGFSKRIYPSSWRTWITINRHDLRFPFGNGRKMEFRLDENRDVDGKFKEMFLKSKE</sequence>
<feature type="signal peptide" evidence="2">
    <location>
        <begin position="1"/>
        <end position="18"/>
    </location>
</feature>
<comment type="caution">
    <text evidence="3">The sequence shown here is derived from an EMBL/GenBank/DDBJ whole genome shotgun (WGS) entry which is preliminary data.</text>
</comment>
<dbReference type="OrthoDB" id="5903462at2759"/>
<feature type="region of interest" description="Disordered" evidence="1">
    <location>
        <begin position="164"/>
        <end position="277"/>
    </location>
</feature>
<feature type="compositionally biased region" description="Polar residues" evidence="1">
    <location>
        <begin position="207"/>
        <end position="228"/>
    </location>
</feature>
<dbReference type="Proteomes" id="UP000230233">
    <property type="component" value="Chromosome X"/>
</dbReference>
<feature type="compositionally biased region" description="Basic and acidic residues" evidence="1">
    <location>
        <begin position="196"/>
        <end position="206"/>
    </location>
</feature>
<feature type="chain" id="PRO_5013613240" evidence="2">
    <location>
        <begin position="19"/>
        <end position="416"/>
    </location>
</feature>
<name>A0A2G5T1A5_9PELO</name>
<feature type="region of interest" description="Disordered" evidence="1">
    <location>
        <begin position="123"/>
        <end position="152"/>
    </location>
</feature>
<feature type="compositionally biased region" description="Basic and acidic residues" evidence="1">
    <location>
        <begin position="243"/>
        <end position="256"/>
    </location>
</feature>
<proteinExistence type="predicted"/>
<evidence type="ECO:0000256" key="1">
    <source>
        <dbReference type="SAM" id="MobiDB-lite"/>
    </source>
</evidence>
<gene>
    <name evidence="3" type="primary">Cnig_chr_X.g26110</name>
    <name evidence="3" type="ORF">B9Z55_026110</name>
</gene>